<dbReference type="InterPro" id="IPR054722">
    <property type="entry name" value="PolX-like_BBD"/>
</dbReference>
<protein>
    <recommendedName>
        <fullName evidence="2">Retrovirus-related Pol polyprotein from transposon TNT 1-94-like beta-barrel domain-containing protein</fullName>
    </recommendedName>
</protein>
<evidence type="ECO:0000313" key="4">
    <source>
        <dbReference type="Proteomes" id="UP001151760"/>
    </source>
</evidence>
<dbReference type="Pfam" id="PF22936">
    <property type="entry name" value="Pol_BBD"/>
    <property type="match status" value="1"/>
</dbReference>
<evidence type="ECO:0000313" key="3">
    <source>
        <dbReference type="EMBL" id="GJT25161.1"/>
    </source>
</evidence>
<name>A0ABQ5CDK1_9ASTR</name>
<proteinExistence type="predicted"/>
<feature type="compositionally biased region" description="Polar residues" evidence="1">
    <location>
        <begin position="38"/>
        <end position="53"/>
    </location>
</feature>
<dbReference type="EMBL" id="BQNB010014192">
    <property type="protein sequence ID" value="GJT25161.1"/>
    <property type="molecule type" value="Genomic_DNA"/>
</dbReference>
<reference evidence="3" key="2">
    <citation type="submission" date="2022-01" db="EMBL/GenBank/DDBJ databases">
        <authorList>
            <person name="Yamashiro T."/>
            <person name="Shiraishi A."/>
            <person name="Satake H."/>
            <person name="Nakayama K."/>
        </authorList>
    </citation>
    <scope>NUCLEOTIDE SEQUENCE</scope>
</reference>
<comment type="caution">
    <text evidence="3">The sequence shown here is derived from an EMBL/GenBank/DDBJ whole genome shotgun (WGS) entry which is preliminary data.</text>
</comment>
<organism evidence="3 4">
    <name type="scientific">Tanacetum coccineum</name>
    <dbReference type="NCBI Taxonomy" id="301880"/>
    <lineage>
        <taxon>Eukaryota</taxon>
        <taxon>Viridiplantae</taxon>
        <taxon>Streptophyta</taxon>
        <taxon>Embryophyta</taxon>
        <taxon>Tracheophyta</taxon>
        <taxon>Spermatophyta</taxon>
        <taxon>Magnoliopsida</taxon>
        <taxon>eudicotyledons</taxon>
        <taxon>Gunneridae</taxon>
        <taxon>Pentapetalae</taxon>
        <taxon>asterids</taxon>
        <taxon>campanulids</taxon>
        <taxon>Asterales</taxon>
        <taxon>Asteraceae</taxon>
        <taxon>Asteroideae</taxon>
        <taxon>Anthemideae</taxon>
        <taxon>Anthemidinae</taxon>
        <taxon>Tanacetum</taxon>
    </lineage>
</organism>
<sequence length="251" mass="28353">MNHPHPNRKFVPQAVLTRAGKMNIAGASVNTAVRPVNTAGSKPTMNHPRSISNAYKRDTTARDREVVSENKGKRANAVKALACWVWKAKNSSNPQQKEYKEKGVIDSGCSRHMTRNKCYLTEYEDYDGGFVSFGDGKGQIFGKCKIKTGTLDFDNVYFCKELKYNLFSVSQIYNKKNNVLFTDTECLVLSSDFKLLDESQVLLRVPRKDNIYSVDLKSVVPTRGLTCPFAKATIDESNLWHRRLGHTNFKT</sequence>
<feature type="region of interest" description="Disordered" evidence="1">
    <location>
        <begin position="35"/>
        <end position="71"/>
    </location>
</feature>
<keyword evidence="4" id="KW-1185">Reference proteome</keyword>
<evidence type="ECO:0000256" key="1">
    <source>
        <dbReference type="SAM" id="MobiDB-lite"/>
    </source>
</evidence>
<dbReference type="Proteomes" id="UP001151760">
    <property type="component" value="Unassembled WGS sequence"/>
</dbReference>
<accession>A0ABQ5CDK1</accession>
<evidence type="ECO:0000259" key="2">
    <source>
        <dbReference type="Pfam" id="PF22936"/>
    </source>
</evidence>
<feature type="compositionally biased region" description="Basic and acidic residues" evidence="1">
    <location>
        <begin position="55"/>
        <end position="71"/>
    </location>
</feature>
<reference evidence="3" key="1">
    <citation type="journal article" date="2022" name="Int. J. Mol. Sci.">
        <title>Draft Genome of Tanacetum Coccineum: Genomic Comparison of Closely Related Tanacetum-Family Plants.</title>
        <authorList>
            <person name="Yamashiro T."/>
            <person name="Shiraishi A."/>
            <person name="Nakayama K."/>
            <person name="Satake H."/>
        </authorList>
    </citation>
    <scope>NUCLEOTIDE SEQUENCE</scope>
</reference>
<feature type="domain" description="Retrovirus-related Pol polyprotein from transposon TNT 1-94-like beta-barrel" evidence="2">
    <location>
        <begin position="104"/>
        <end position="175"/>
    </location>
</feature>
<gene>
    <name evidence="3" type="ORF">Tco_0895098</name>
</gene>